<keyword evidence="4" id="KW-1185">Reference proteome</keyword>
<feature type="region of interest" description="Disordered" evidence="1">
    <location>
        <begin position="154"/>
        <end position="174"/>
    </location>
</feature>
<name>A0A6G4WZ88_9ACTN</name>
<dbReference type="AlphaFoldDB" id="A0A6G4WZ88"/>
<sequence>MTNTKRRVPAVALVSAALLAGGAATSHAQSASGWTGQAGTAVSDGQGSDQTLAARWAACAAKVNNPHWSKGAKSVIFKTRVTCAGNIAKVHVKVIGKLYRKSGGRWKVVTASNQTEVKSTNGTVSTYYTPKKGGKRATLDGVYRGKITVRITSPFPGTKGKASSKAVKVNTPGK</sequence>
<feature type="chain" id="PRO_5038399958" description="Secreted protein" evidence="2">
    <location>
        <begin position="29"/>
        <end position="174"/>
    </location>
</feature>
<evidence type="ECO:0000313" key="4">
    <source>
        <dbReference type="Proteomes" id="UP000477722"/>
    </source>
</evidence>
<accession>A0A6G4WZ88</accession>
<dbReference type="RefSeq" id="WP_165299853.1">
    <property type="nucleotide sequence ID" value="NZ_JAAKZZ010000174.1"/>
</dbReference>
<feature type="signal peptide" evidence="2">
    <location>
        <begin position="1"/>
        <end position="28"/>
    </location>
</feature>
<evidence type="ECO:0000256" key="2">
    <source>
        <dbReference type="SAM" id="SignalP"/>
    </source>
</evidence>
<evidence type="ECO:0000256" key="1">
    <source>
        <dbReference type="SAM" id="MobiDB-lite"/>
    </source>
</evidence>
<gene>
    <name evidence="3" type="ORF">G5C65_17860</name>
</gene>
<dbReference type="Proteomes" id="UP000477722">
    <property type="component" value="Unassembled WGS sequence"/>
</dbReference>
<comment type="caution">
    <text evidence="3">The sequence shown here is derived from an EMBL/GenBank/DDBJ whole genome shotgun (WGS) entry which is preliminary data.</text>
</comment>
<keyword evidence="2" id="KW-0732">Signal</keyword>
<proteinExistence type="predicted"/>
<evidence type="ECO:0000313" key="3">
    <source>
        <dbReference type="EMBL" id="NGO70182.1"/>
    </source>
</evidence>
<protein>
    <recommendedName>
        <fullName evidence="5">Secreted protein</fullName>
    </recommendedName>
</protein>
<evidence type="ECO:0008006" key="5">
    <source>
        <dbReference type="Google" id="ProtNLM"/>
    </source>
</evidence>
<reference evidence="3 4" key="1">
    <citation type="submission" date="2020-02" db="EMBL/GenBank/DDBJ databases">
        <title>Whole-genome analyses of novel actinobacteria.</title>
        <authorList>
            <person name="Sahin N."/>
            <person name="Tatar D."/>
        </authorList>
    </citation>
    <scope>NUCLEOTIDE SEQUENCE [LARGE SCALE GENOMIC DNA]</scope>
    <source>
        <strain evidence="3 4">SB3404</strain>
    </source>
</reference>
<organism evidence="3 4">
    <name type="scientific">Streptomyces boncukensis</name>
    <dbReference type="NCBI Taxonomy" id="2711219"/>
    <lineage>
        <taxon>Bacteria</taxon>
        <taxon>Bacillati</taxon>
        <taxon>Actinomycetota</taxon>
        <taxon>Actinomycetes</taxon>
        <taxon>Kitasatosporales</taxon>
        <taxon>Streptomycetaceae</taxon>
        <taxon>Streptomyces</taxon>
    </lineage>
</organism>
<dbReference type="EMBL" id="JAAKZZ010000174">
    <property type="protein sequence ID" value="NGO70182.1"/>
    <property type="molecule type" value="Genomic_DNA"/>
</dbReference>